<dbReference type="AlphaFoldDB" id="A0A9N9LFE0"/>
<evidence type="ECO:0000256" key="6">
    <source>
        <dbReference type="SAM" id="Phobius"/>
    </source>
</evidence>
<evidence type="ECO:0000256" key="3">
    <source>
        <dbReference type="ARBA" id="ARBA00022692"/>
    </source>
</evidence>
<dbReference type="PANTHER" id="PTHR45649:SF1">
    <property type="entry name" value="TRANSPORTER, PUTATIVE (EUROFUNG)-RELATED"/>
    <property type="match status" value="1"/>
</dbReference>
<organism evidence="7 8">
    <name type="scientific">Hymenoscyphus albidus</name>
    <dbReference type="NCBI Taxonomy" id="595503"/>
    <lineage>
        <taxon>Eukaryota</taxon>
        <taxon>Fungi</taxon>
        <taxon>Dikarya</taxon>
        <taxon>Ascomycota</taxon>
        <taxon>Pezizomycotina</taxon>
        <taxon>Leotiomycetes</taxon>
        <taxon>Helotiales</taxon>
        <taxon>Helotiaceae</taxon>
        <taxon>Hymenoscyphus</taxon>
    </lineage>
</organism>
<evidence type="ECO:0000256" key="4">
    <source>
        <dbReference type="ARBA" id="ARBA00022989"/>
    </source>
</evidence>
<dbReference type="GO" id="GO:0022857">
    <property type="term" value="F:transmembrane transporter activity"/>
    <property type="evidence" value="ECO:0007669"/>
    <property type="project" value="InterPro"/>
</dbReference>
<dbReference type="PANTHER" id="PTHR45649">
    <property type="entry name" value="AMINO-ACID PERMEASE BAT1"/>
    <property type="match status" value="1"/>
</dbReference>
<keyword evidence="4 6" id="KW-1133">Transmembrane helix</keyword>
<name>A0A9N9LFE0_9HELO</name>
<keyword evidence="2" id="KW-0813">Transport</keyword>
<comment type="subcellular location">
    <subcellularLocation>
        <location evidence="1">Membrane</location>
        <topology evidence="1">Multi-pass membrane protein</topology>
    </subcellularLocation>
</comment>
<dbReference type="InterPro" id="IPR002293">
    <property type="entry name" value="AA/rel_permease1"/>
</dbReference>
<feature type="transmembrane region" description="Helical" evidence="6">
    <location>
        <begin position="165"/>
        <end position="187"/>
    </location>
</feature>
<dbReference type="Proteomes" id="UP000701801">
    <property type="component" value="Unassembled WGS sequence"/>
</dbReference>
<keyword evidence="3 6" id="KW-0812">Transmembrane</keyword>
<evidence type="ECO:0000313" key="7">
    <source>
        <dbReference type="EMBL" id="CAG8971622.1"/>
    </source>
</evidence>
<keyword evidence="8" id="KW-1185">Reference proteome</keyword>
<gene>
    <name evidence="7" type="ORF">HYALB_00008015</name>
</gene>
<reference evidence="7" key="1">
    <citation type="submission" date="2021-07" db="EMBL/GenBank/DDBJ databases">
        <authorList>
            <person name="Durling M."/>
        </authorList>
    </citation>
    <scope>NUCLEOTIDE SEQUENCE</scope>
</reference>
<feature type="transmembrane region" description="Helical" evidence="6">
    <location>
        <begin position="199"/>
        <end position="218"/>
    </location>
</feature>
<evidence type="ECO:0000313" key="8">
    <source>
        <dbReference type="Proteomes" id="UP000701801"/>
    </source>
</evidence>
<proteinExistence type="predicted"/>
<evidence type="ECO:0000256" key="5">
    <source>
        <dbReference type="ARBA" id="ARBA00023136"/>
    </source>
</evidence>
<accession>A0A9N9LFE0</accession>
<keyword evidence="5 6" id="KW-0472">Membrane</keyword>
<comment type="caution">
    <text evidence="7">The sequence shown here is derived from an EMBL/GenBank/DDBJ whole genome shotgun (WGS) entry which is preliminary data.</text>
</comment>
<dbReference type="OrthoDB" id="3257095at2759"/>
<evidence type="ECO:0000256" key="2">
    <source>
        <dbReference type="ARBA" id="ARBA00022448"/>
    </source>
</evidence>
<protein>
    <submittedName>
        <fullName evidence="7">Uncharacterized protein</fullName>
    </submittedName>
</protein>
<feature type="transmembrane region" description="Helical" evidence="6">
    <location>
        <begin position="7"/>
        <end position="24"/>
    </location>
</feature>
<sequence length="246" mass="27093">MGVSNILNGAMGLAMLLPLLFYIPNDVDSVLNSETYSRLLQADNFCHLQTYIIIITEIFTSVGALATASRMLSAFAREEGLPGSRYLARVDGRTYLPLYAIGATVLINLLLSPINIGSSVGFGAFISLIVASYYSSFILSAVVMLHKRLTTPANEIPWGPFRLGLWGVPVTVGAIAYSILGTFFSMWPTANYPNFESMNYGILVFGVILLFAGVFWLMNGRKTYTGPVIETTGWFPRDILMAWLFR</sequence>
<feature type="transmembrane region" description="Helical" evidence="6">
    <location>
        <begin position="122"/>
        <end position="145"/>
    </location>
</feature>
<dbReference type="GO" id="GO:0016020">
    <property type="term" value="C:membrane"/>
    <property type="evidence" value="ECO:0007669"/>
    <property type="project" value="UniProtKB-SubCell"/>
</dbReference>
<feature type="transmembrane region" description="Helical" evidence="6">
    <location>
        <begin position="95"/>
        <end position="116"/>
    </location>
</feature>
<dbReference type="Pfam" id="PF13520">
    <property type="entry name" value="AA_permease_2"/>
    <property type="match status" value="1"/>
</dbReference>
<evidence type="ECO:0000256" key="1">
    <source>
        <dbReference type="ARBA" id="ARBA00004141"/>
    </source>
</evidence>
<feature type="transmembrane region" description="Helical" evidence="6">
    <location>
        <begin position="48"/>
        <end position="68"/>
    </location>
</feature>
<dbReference type="EMBL" id="CAJVRM010000025">
    <property type="protein sequence ID" value="CAG8971622.1"/>
    <property type="molecule type" value="Genomic_DNA"/>
</dbReference>